<accession>A0AA38FH72</accession>
<sequence length="128" mass="14383">YPKFLVAEKVEELKLDEYHHLEQQRSRKVCLDYCGFGLLSHSQAECFSFGLSQISVNPTSHALNGISSSLEKDLRDRIMEFLNIPASEYAMVFTIAIGRCKAKFHNLCQHPPCLCQNGSFGTGYGHAL</sequence>
<feature type="non-terminal residue" evidence="1">
    <location>
        <position position="1"/>
    </location>
</feature>
<dbReference type="PANTHER" id="PTHR14237">
    <property type="entry name" value="MOLYBDOPTERIN COFACTOR SULFURASE MOSC"/>
    <property type="match status" value="1"/>
</dbReference>
<keyword evidence="2" id="KW-1185">Reference proteome</keyword>
<evidence type="ECO:0000313" key="2">
    <source>
        <dbReference type="Proteomes" id="UP000824469"/>
    </source>
</evidence>
<dbReference type="EMBL" id="JAHRHJ020000009">
    <property type="protein sequence ID" value="KAH9302558.1"/>
    <property type="molecule type" value="Genomic_DNA"/>
</dbReference>
<evidence type="ECO:0000313" key="1">
    <source>
        <dbReference type="EMBL" id="KAH9302558.1"/>
    </source>
</evidence>
<dbReference type="Proteomes" id="UP000824469">
    <property type="component" value="Unassembled WGS sequence"/>
</dbReference>
<dbReference type="AlphaFoldDB" id="A0AA38FH72"/>
<dbReference type="PANTHER" id="PTHR14237:SF76">
    <property type="entry name" value="OS03G0765800 PROTEIN"/>
    <property type="match status" value="1"/>
</dbReference>
<protein>
    <submittedName>
        <fullName evidence="1">Uncharacterized protein</fullName>
    </submittedName>
</protein>
<name>A0AA38FH72_TAXCH</name>
<comment type="caution">
    <text evidence="1">The sequence shown here is derived from an EMBL/GenBank/DDBJ whole genome shotgun (WGS) entry which is preliminary data.</text>
</comment>
<reference evidence="1 2" key="1">
    <citation type="journal article" date="2021" name="Nat. Plants">
        <title>The Taxus genome provides insights into paclitaxel biosynthesis.</title>
        <authorList>
            <person name="Xiong X."/>
            <person name="Gou J."/>
            <person name="Liao Q."/>
            <person name="Li Y."/>
            <person name="Zhou Q."/>
            <person name="Bi G."/>
            <person name="Li C."/>
            <person name="Du R."/>
            <person name="Wang X."/>
            <person name="Sun T."/>
            <person name="Guo L."/>
            <person name="Liang H."/>
            <person name="Lu P."/>
            <person name="Wu Y."/>
            <person name="Zhang Z."/>
            <person name="Ro D.K."/>
            <person name="Shang Y."/>
            <person name="Huang S."/>
            <person name="Yan J."/>
        </authorList>
    </citation>
    <scope>NUCLEOTIDE SEQUENCE [LARGE SCALE GENOMIC DNA]</scope>
    <source>
        <strain evidence="1">Ta-2019</strain>
    </source>
</reference>
<gene>
    <name evidence="1" type="ORF">KI387_014141</name>
</gene>
<proteinExistence type="predicted"/>
<organism evidence="1 2">
    <name type="scientific">Taxus chinensis</name>
    <name type="common">Chinese yew</name>
    <name type="synonym">Taxus wallichiana var. chinensis</name>
    <dbReference type="NCBI Taxonomy" id="29808"/>
    <lineage>
        <taxon>Eukaryota</taxon>
        <taxon>Viridiplantae</taxon>
        <taxon>Streptophyta</taxon>
        <taxon>Embryophyta</taxon>
        <taxon>Tracheophyta</taxon>
        <taxon>Spermatophyta</taxon>
        <taxon>Pinopsida</taxon>
        <taxon>Pinidae</taxon>
        <taxon>Conifers II</taxon>
        <taxon>Cupressales</taxon>
        <taxon>Taxaceae</taxon>
        <taxon>Taxus</taxon>
    </lineage>
</organism>